<sequence>RRELSSGLRNWRSSSKLWDVPRRTRPSWERMCLERKLTSGGRMLS</sequence>
<dbReference type="EMBL" id="LXQA011219321">
    <property type="protein sequence ID" value="MCI89437.1"/>
    <property type="molecule type" value="Genomic_DNA"/>
</dbReference>
<organism evidence="1 2">
    <name type="scientific">Trifolium medium</name>
    <dbReference type="NCBI Taxonomy" id="97028"/>
    <lineage>
        <taxon>Eukaryota</taxon>
        <taxon>Viridiplantae</taxon>
        <taxon>Streptophyta</taxon>
        <taxon>Embryophyta</taxon>
        <taxon>Tracheophyta</taxon>
        <taxon>Spermatophyta</taxon>
        <taxon>Magnoliopsida</taxon>
        <taxon>eudicotyledons</taxon>
        <taxon>Gunneridae</taxon>
        <taxon>Pentapetalae</taxon>
        <taxon>rosids</taxon>
        <taxon>fabids</taxon>
        <taxon>Fabales</taxon>
        <taxon>Fabaceae</taxon>
        <taxon>Papilionoideae</taxon>
        <taxon>50 kb inversion clade</taxon>
        <taxon>NPAAA clade</taxon>
        <taxon>Hologalegina</taxon>
        <taxon>IRL clade</taxon>
        <taxon>Trifolieae</taxon>
        <taxon>Trifolium</taxon>
    </lineage>
</organism>
<comment type="caution">
    <text evidence="1">The sequence shown here is derived from an EMBL/GenBank/DDBJ whole genome shotgun (WGS) entry which is preliminary data.</text>
</comment>
<feature type="non-terminal residue" evidence="1">
    <location>
        <position position="1"/>
    </location>
</feature>
<dbReference type="Proteomes" id="UP000265520">
    <property type="component" value="Unassembled WGS sequence"/>
</dbReference>
<accession>A0A392VNH0</accession>
<name>A0A392VNH0_9FABA</name>
<evidence type="ECO:0000313" key="2">
    <source>
        <dbReference type="Proteomes" id="UP000265520"/>
    </source>
</evidence>
<keyword evidence="2" id="KW-1185">Reference proteome</keyword>
<protein>
    <submittedName>
        <fullName evidence="1">Uncharacterized protein</fullName>
    </submittedName>
</protein>
<reference evidence="1 2" key="1">
    <citation type="journal article" date="2018" name="Front. Plant Sci.">
        <title>Red Clover (Trifolium pratense) and Zigzag Clover (T. medium) - A Picture of Genomic Similarities and Differences.</title>
        <authorList>
            <person name="Dluhosova J."/>
            <person name="Istvanek J."/>
            <person name="Nedelnik J."/>
            <person name="Repkova J."/>
        </authorList>
    </citation>
    <scope>NUCLEOTIDE SEQUENCE [LARGE SCALE GENOMIC DNA]</scope>
    <source>
        <strain evidence="2">cv. 10/8</strain>
        <tissue evidence="1">Leaf</tissue>
    </source>
</reference>
<evidence type="ECO:0000313" key="1">
    <source>
        <dbReference type="EMBL" id="MCI89437.1"/>
    </source>
</evidence>
<dbReference type="AlphaFoldDB" id="A0A392VNH0"/>
<proteinExistence type="predicted"/>